<feature type="region of interest" description="Disordered" evidence="9">
    <location>
        <begin position="1"/>
        <end position="89"/>
    </location>
</feature>
<evidence type="ECO:0000256" key="3">
    <source>
        <dbReference type="ARBA" id="ARBA00022771"/>
    </source>
</evidence>
<organism evidence="11 12">
    <name type="scientific">Rhizophagus irregularis</name>
    <dbReference type="NCBI Taxonomy" id="588596"/>
    <lineage>
        <taxon>Eukaryota</taxon>
        <taxon>Fungi</taxon>
        <taxon>Fungi incertae sedis</taxon>
        <taxon>Mucoromycota</taxon>
        <taxon>Glomeromycotina</taxon>
        <taxon>Glomeromycetes</taxon>
        <taxon>Glomerales</taxon>
        <taxon>Glomeraceae</taxon>
        <taxon>Rhizophagus</taxon>
    </lineage>
</organism>
<evidence type="ECO:0000256" key="2">
    <source>
        <dbReference type="ARBA" id="ARBA00022723"/>
    </source>
</evidence>
<protein>
    <recommendedName>
        <fullName evidence="10">BED-type domain-containing protein</fullName>
    </recommendedName>
</protein>
<proteinExistence type="predicted"/>
<keyword evidence="3 8" id="KW-0863">Zinc-finger</keyword>
<evidence type="ECO:0000256" key="5">
    <source>
        <dbReference type="ARBA" id="ARBA00023015"/>
    </source>
</evidence>
<dbReference type="AlphaFoldDB" id="A0A2I1HIA2"/>
<evidence type="ECO:0000256" key="9">
    <source>
        <dbReference type="SAM" id="MobiDB-lite"/>
    </source>
</evidence>
<dbReference type="InterPro" id="IPR052035">
    <property type="entry name" value="ZnF_BED_domain_contain"/>
</dbReference>
<keyword evidence="6" id="KW-0804">Transcription</keyword>
<gene>
    <name evidence="11" type="ORF">RhiirA4_480643</name>
</gene>
<evidence type="ECO:0000256" key="7">
    <source>
        <dbReference type="ARBA" id="ARBA00023242"/>
    </source>
</evidence>
<evidence type="ECO:0000256" key="1">
    <source>
        <dbReference type="ARBA" id="ARBA00004123"/>
    </source>
</evidence>
<keyword evidence="2" id="KW-0479">Metal-binding</keyword>
<dbReference type="SMART" id="SM00614">
    <property type="entry name" value="ZnF_BED"/>
    <property type="match status" value="1"/>
</dbReference>
<dbReference type="Proteomes" id="UP000234323">
    <property type="component" value="Unassembled WGS sequence"/>
</dbReference>
<dbReference type="InterPro" id="IPR036236">
    <property type="entry name" value="Znf_C2H2_sf"/>
</dbReference>
<keyword evidence="4" id="KW-0862">Zinc</keyword>
<dbReference type="GO" id="GO:0009791">
    <property type="term" value="P:post-embryonic development"/>
    <property type="evidence" value="ECO:0007669"/>
    <property type="project" value="UniProtKB-ARBA"/>
</dbReference>
<dbReference type="SUPFAM" id="SSF140996">
    <property type="entry name" value="Hermes dimerisation domain"/>
    <property type="match status" value="1"/>
</dbReference>
<dbReference type="VEuPathDB" id="FungiDB:RhiirA1_543207"/>
<dbReference type="VEuPathDB" id="FungiDB:RhiirFUN_002040"/>
<accession>A0A2I1HIA2</accession>
<dbReference type="SUPFAM" id="SSF57667">
    <property type="entry name" value="beta-beta-alpha zinc fingers"/>
    <property type="match status" value="1"/>
</dbReference>
<sequence>MSHLTLKTSHLFEENDIEETAEKEAEEEAEYEIEEEAEEETEEKAEEETEYETEEEAEYENEEEAESETKENQVDDTETEEQQIKKNIKREVEQEKTNTKKRSWVWEHFTYDETVKKAKCKHCKILIACNKGSTSGMAGHIKSKHKLMKEKGKKQLTIRESINNSEVIVYSKETFKKFIIRWIVKNDLPFTCVESEDFRNMISLLRKDAFIPSADTIKNYIMTSFNDSQKKVASILQVIYINVF</sequence>
<dbReference type="GO" id="GO:0008270">
    <property type="term" value="F:zinc ion binding"/>
    <property type="evidence" value="ECO:0007669"/>
    <property type="project" value="UniProtKB-KW"/>
</dbReference>
<dbReference type="GO" id="GO:0005634">
    <property type="term" value="C:nucleus"/>
    <property type="evidence" value="ECO:0007669"/>
    <property type="project" value="UniProtKB-SubCell"/>
</dbReference>
<name>A0A2I1HIA2_9GLOM</name>
<dbReference type="PANTHER" id="PTHR46481:SF10">
    <property type="entry name" value="ZINC FINGER BED DOMAIN-CONTAINING PROTEIN 39"/>
    <property type="match status" value="1"/>
</dbReference>
<evidence type="ECO:0000313" key="11">
    <source>
        <dbReference type="EMBL" id="PKY58596.1"/>
    </source>
</evidence>
<keyword evidence="7" id="KW-0539">Nucleus</keyword>
<evidence type="ECO:0000256" key="8">
    <source>
        <dbReference type="PROSITE-ProRule" id="PRU00027"/>
    </source>
</evidence>
<evidence type="ECO:0000313" key="12">
    <source>
        <dbReference type="Proteomes" id="UP000234323"/>
    </source>
</evidence>
<comment type="caution">
    <text evidence="11">The sequence shown here is derived from an EMBL/GenBank/DDBJ whole genome shotgun (WGS) entry which is preliminary data.</text>
</comment>
<dbReference type="PROSITE" id="PS50808">
    <property type="entry name" value="ZF_BED"/>
    <property type="match status" value="1"/>
</dbReference>
<feature type="domain" description="BED-type" evidence="10">
    <location>
        <begin position="100"/>
        <end position="152"/>
    </location>
</feature>
<dbReference type="GO" id="GO:0003677">
    <property type="term" value="F:DNA binding"/>
    <property type="evidence" value="ECO:0007669"/>
    <property type="project" value="InterPro"/>
</dbReference>
<dbReference type="EMBL" id="LLXI01003088">
    <property type="protein sequence ID" value="PKY58596.1"/>
    <property type="molecule type" value="Genomic_DNA"/>
</dbReference>
<keyword evidence="5" id="KW-0805">Transcription regulation</keyword>
<dbReference type="PANTHER" id="PTHR46481">
    <property type="entry name" value="ZINC FINGER BED DOMAIN-CONTAINING PROTEIN 4"/>
    <property type="match status" value="1"/>
</dbReference>
<keyword evidence="12" id="KW-1185">Reference proteome</keyword>
<evidence type="ECO:0000256" key="6">
    <source>
        <dbReference type="ARBA" id="ARBA00023163"/>
    </source>
</evidence>
<comment type="subcellular location">
    <subcellularLocation>
        <location evidence="1">Nucleus</location>
    </subcellularLocation>
</comment>
<evidence type="ECO:0000259" key="10">
    <source>
        <dbReference type="PROSITE" id="PS50808"/>
    </source>
</evidence>
<evidence type="ECO:0000256" key="4">
    <source>
        <dbReference type="ARBA" id="ARBA00022833"/>
    </source>
</evidence>
<reference evidence="11 12" key="1">
    <citation type="submission" date="2015-10" db="EMBL/GenBank/DDBJ databases">
        <title>Genome analyses suggest a sexual origin of heterokaryosis in a supposedly ancient asexual fungus.</title>
        <authorList>
            <person name="Ropars J."/>
            <person name="Sedzielewska K."/>
            <person name="Noel J."/>
            <person name="Charron P."/>
            <person name="Farinelli L."/>
            <person name="Marton T."/>
            <person name="Kruger M."/>
            <person name="Pelin A."/>
            <person name="Brachmann A."/>
            <person name="Corradi N."/>
        </authorList>
    </citation>
    <scope>NUCLEOTIDE SEQUENCE [LARGE SCALE GENOMIC DNA]</scope>
    <source>
        <strain evidence="11 12">A4</strain>
    </source>
</reference>
<dbReference type="Pfam" id="PF02892">
    <property type="entry name" value="zf-BED"/>
    <property type="match status" value="1"/>
</dbReference>
<dbReference type="VEuPathDB" id="FungiDB:FUN_025557"/>
<dbReference type="InterPro" id="IPR003656">
    <property type="entry name" value="Znf_BED"/>
</dbReference>
<feature type="compositionally biased region" description="Acidic residues" evidence="9">
    <location>
        <begin position="14"/>
        <end position="66"/>
    </location>
</feature>